<dbReference type="Proteomes" id="UP000013964">
    <property type="component" value="Chromosome"/>
</dbReference>
<keyword evidence="2 5" id="KW-0812">Transmembrane</keyword>
<dbReference type="PANTHER" id="PTHR43483">
    <property type="entry name" value="MEMBRANE TRANSPORTER PROTEIN HI_0806-RELATED"/>
    <property type="match status" value="1"/>
</dbReference>
<dbReference type="PANTHER" id="PTHR43483:SF3">
    <property type="entry name" value="MEMBRANE TRANSPORTER PROTEIN HI_0806-RELATED"/>
    <property type="match status" value="1"/>
</dbReference>
<feature type="transmembrane region" description="Helical" evidence="5">
    <location>
        <begin position="246"/>
        <end position="268"/>
    </location>
</feature>
<keyword evidence="7" id="KW-1185">Reference proteome</keyword>
<dbReference type="eggNOG" id="COG0730">
    <property type="taxonomic scope" value="Bacteria"/>
</dbReference>
<dbReference type="HOGENOM" id="CLU_040170_2_0_14"/>
<dbReference type="STRING" id="1276227.SCHRY_v1c04320"/>
<dbReference type="PATRIC" id="fig|1276227.3.peg.431"/>
<comment type="similarity">
    <text evidence="5">Belongs to the 4-toluene sulfonate uptake permease (TSUP) (TC 2.A.102) family.</text>
</comment>
<evidence type="ECO:0000313" key="6">
    <source>
        <dbReference type="EMBL" id="AGM25013.1"/>
    </source>
</evidence>
<reference evidence="6 7" key="1">
    <citation type="journal article" date="2013" name="Genome Biol. Evol.">
        <title>Complete genomes of two dipteran-associated spiroplasmas provided insights into the origin, dynamics, and impacts of viral invasion in spiroplasma.</title>
        <authorList>
            <person name="Ku C."/>
            <person name="Lo W.S."/>
            <person name="Chen L.L."/>
            <person name="Kuo C.H."/>
        </authorList>
    </citation>
    <scope>NUCLEOTIDE SEQUENCE [LARGE SCALE GENOMIC DNA]</scope>
    <source>
        <strain evidence="6 7">DF-1</strain>
    </source>
</reference>
<evidence type="ECO:0000256" key="2">
    <source>
        <dbReference type="ARBA" id="ARBA00022692"/>
    </source>
</evidence>
<comment type="subcellular location">
    <subcellularLocation>
        <location evidence="5">Cell membrane</location>
        <topology evidence="5">Multi-pass membrane protein</topology>
    </subcellularLocation>
    <subcellularLocation>
        <location evidence="1">Membrane</location>
        <topology evidence="1">Multi-pass membrane protein</topology>
    </subcellularLocation>
</comment>
<protein>
    <recommendedName>
        <fullName evidence="5">Probable membrane transporter protein</fullName>
    </recommendedName>
</protein>
<keyword evidence="5" id="KW-1003">Cell membrane</keyword>
<feature type="transmembrane region" description="Helical" evidence="5">
    <location>
        <begin position="28"/>
        <end position="50"/>
    </location>
</feature>
<dbReference type="EMBL" id="CP005077">
    <property type="protein sequence ID" value="AGM25013.1"/>
    <property type="molecule type" value="Genomic_DNA"/>
</dbReference>
<accession>R4U3D8</accession>
<evidence type="ECO:0000256" key="4">
    <source>
        <dbReference type="ARBA" id="ARBA00023136"/>
    </source>
</evidence>
<feature type="transmembrane region" description="Helical" evidence="5">
    <location>
        <begin position="350"/>
        <end position="373"/>
    </location>
</feature>
<evidence type="ECO:0000256" key="5">
    <source>
        <dbReference type="RuleBase" id="RU363041"/>
    </source>
</evidence>
<keyword evidence="4 5" id="KW-0472">Membrane</keyword>
<proteinExistence type="inferred from homology"/>
<gene>
    <name evidence="6" type="ORF">SCHRY_v1c04320</name>
</gene>
<evidence type="ECO:0000313" key="7">
    <source>
        <dbReference type="Proteomes" id="UP000013964"/>
    </source>
</evidence>
<feature type="transmembrane region" description="Helical" evidence="5">
    <location>
        <begin position="150"/>
        <end position="167"/>
    </location>
</feature>
<dbReference type="RefSeq" id="WP_016338838.1">
    <property type="nucleotide sequence ID" value="NC_021280.1"/>
</dbReference>
<dbReference type="GO" id="GO:0005886">
    <property type="term" value="C:plasma membrane"/>
    <property type="evidence" value="ECO:0007669"/>
    <property type="project" value="UniProtKB-SubCell"/>
</dbReference>
<feature type="transmembrane region" description="Helical" evidence="5">
    <location>
        <begin position="283"/>
        <end position="304"/>
    </location>
</feature>
<organism evidence="6 7">
    <name type="scientific">Spiroplasma chrysopicola DF-1</name>
    <dbReference type="NCBI Taxonomy" id="1276227"/>
    <lineage>
        <taxon>Bacteria</taxon>
        <taxon>Bacillati</taxon>
        <taxon>Mycoplasmatota</taxon>
        <taxon>Mollicutes</taxon>
        <taxon>Entomoplasmatales</taxon>
        <taxon>Spiroplasmataceae</taxon>
        <taxon>Spiroplasma</taxon>
    </lineage>
</organism>
<dbReference type="InterPro" id="IPR002781">
    <property type="entry name" value="TM_pro_TauE-like"/>
</dbReference>
<keyword evidence="3 5" id="KW-1133">Transmembrane helix</keyword>
<feature type="transmembrane region" description="Helical" evidence="5">
    <location>
        <begin position="205"/>
        <end position="225"/>
    </location>
</feature>
<feature type="transmembrane region" description="Helical" evidence="5">
    <location>
        <begin position="70"/>
        <end position="95"/>
    </location>
</feature>
<dbReference type="Pfam" id="PF01925">
    <property type="entry name" value="TauE"/>
    <property type="match status" value="1"/>
</dbReference>
<evidence type="ECO:0000256" key="3">
    <source>
        <dbReference type="ARBA" id="ARBA00022989"/>
    </source>
</evidence>
<dbReference type="KEGG" id="scr:SCHRY_v1c04320"/>
<name>R4U3D8_9MOLU</name>
<evidence type="ECO:0000256" key="1">
    <source>
        <dbReference type="ARBA" id="ARBA00004141"/>
    </source>
</evidence>
<feature type="transmembrane region" description="Helical" evidence="5">
    <location>
        <begin position="107"/>
        <end position="130"/>
    </location>
</feature>
<dbReference type="OrthoDB" id="357960at2"/>
<comment type="caution">
    <text evidence="5">Lacks conserved residue(s) required for the propagation of feature annotation.</text>
</comment>
<feature type="transmembrane region" description="Helical" evidence="5">
    <location>
        <begin position="174"/>
        <end position="193"/>
    </location>
</feature>
<dbReference type="AlphaFoldDB" id="R4U3D8"/>
<feature type="transmembrane region" description="Helical" evidence="5">
    <location>
        <begin position="316"/>
        <end position="338"/>
    </location>
</feature>
<sequence>MELENIELNPAKNENIEFISKSDYKKRLTFWMMLFGIALIVVTCSLLINYLVFYPWKNKGKKFSWSSEELIAFIIVIFLLISAIVFCILYFWITLRVKYNDSNQNKYIVGAIGFTGGFTDTIGVGSFGVITGLLKATKSIKDDSKLPGTLNVALGVSALIESALFVGSIKVNTVTLFVLVVAVIVGTFIGSLFVSKIKDPKIVKIVMGITLFFVAILMILTHPQVNVINTSNIGDKTSLIDKPWRIIVAIIIFFFLGMIQSFGIGLYAPAMASLSFLGLDQQVVFPIMACGSSLCMLPAAYSFIKRKKYLQLSANLIMIWSIFGVVAAFLLVFVGLQMGAGMNEQMFNSVLKWLAIAVIFYVSISMLTEYYLIVKRNKKTNI</sequence>